<dbReference type="PANTHER" id="PTHR12861:SF3">
    <property type="entry name" value="TRANSLOCON-ASSOCIATED PROTEIN SUBUNIT BETA"/>
    <property type="match status" value="1"/>
</dbReference>
<organism evidence="2 3">
    <name type="scientific">Chrysophaeum taylorii</name>
    <dbReference type="NCBI Taxonomy" id="2483200"/>
    <lineage>
        <taxon>Eukaryota</taxon>
        <taxon>Sar</taxon>
        <taxon>Stramenopiles</taxon>
        <taxon>Ochrophyta</taxon>
        <taxon>Pelagophyceae</taxon>
        <taxon>Pelagomonadales</taxon>
        <taxon>Pelagomonadaceae</taxon>
        <taxon>Chrysophaeum</taxon>
    </lineage>
</organism>
<reference evidence="2" key="1">
    <citation type="submission" date="2023-01" db="EMBL/GenBank/DDBJ databases">
        <title>Metagenome sequencing of chrysophaentin producing Chrysophaeum taylorii.</title>
        <authorList>
            <person name="Davison J."/>
            <person name="Bewley C."/>
        </authorList>
    </citation>
    <scope>NUCLEOTIDE SEQUENCE</scope>
    <source>
        <strain evidence="2">NIES-1699</strain>
    </source>
</reference>
<feature type="transmembrane region" description="Helical" evidence="1">
    <location>
        <begin position="151"/>
        <end position="170"/>
    </location>
</feature>
<comment type="caution">
    <text evidence="2">The sequence shown here is derived from an EMBL/GenBank/DDBJ whole genome shotgun (WGS) entry which is preliminary data.</text>
</comment>
<evidence type="ECO:0000313" key="3">
    <source>
        <dbReference type="Proteomes" id="UP001230188"/>
    </source>
</evidence>
<dbReference type="Pfam" id="PF05753">
    <property type="entry name" value="TRAP_beta"/>
    <property type="match status" value="1"/>
</dbReference>
<dbReference type="EMBL" id="JAQMWT010000498">
    <property type="protein sequence ID" value="KAJ8600556.1"/>
    <property type="molecule type" value="Genomic_DNA"/>
</dbReference>
<evidence type="ECO:0008006" key="4">
    <source>
        <dbReference type="Google" id="ProtNLM"/>
    </source>
</evidence>
<keyword evidence="3" id="KW-1185">Reference proteome</keyword>
<dbReference type="AlphaFoldDB" id="A0AAD7XJE7"/>
<keyword evidence="1" id="KW-1133">Transmembrane helix</keyword>
<name>A0AAD7XJE7_9STRA</name>
<dbReference type="InterPro" id="IPR013783">
    <property type="entry name" value="Ig-like_fold"/>
</dbReference>
<keyword evidence="1" id="KW-0812">Transmembrane</keyword>
<accession>A0AAD7XJE7</accession>
<dbReference type="Proteomes" id="UP001230188">
    <property type="component" value="Unassembled WGS sequence"/>
</dbReference>
<dbReference type="PANTHER" id="PTHR12861">
    <property type="entry name" value="TRANSLOCON-ASSOCIATED PROTEIN, BETA SUBUNIT PRECURSOR TRAP-BETA SIGNAL SEQUENCE RECEPTOR BETA SUBUNIT"/>
    <property type="match status" value="1"/>
</dbReference>
<gene>
    <name evidence="2" type="ORF">CTAYLR_007919</name>
</gene>
<keyword evidence="1" id="KW-0472">Membrane</keyword>
<sequence>MWLFLFAVAVVAEENQTTTTTLPSLVLARKHIPRGSIVVEGKPLTLTYEVCNVGAEPATEVVVADVIDPSVFEVIAGGANARIAELGPGGRSSYNVTVVPLVSGSVEVARAVVRYVIGGQSKRMVSSSPGRLEITSAGAYLRATSYYLKEWFVFMVFTAVPIVLPAIYYYTQKASSSSSSSSSS</sequence>
<proteinExistence type="predicted"/>
<protein>
    <recommendedName>
        <fullName evidence="4">Translocon-associated protein subunit beta</fullName>
    </recommendedName>
</protein>
<evidence type="ECO:0000313" key="2">
    <source>
        <dbReference type="EMBL" id="KAJ8600556.1"/>
    </source>
</evidence>
<dbReference type="Gene3D" id="2.60.40.10">
    <property type="entry name" value="Immunoglobulins"/>
    <property type="match status" value="1"/>
</dbReference>
<evidence type="ECO:0000256" key="1">
    <source>
        <dbReference type="SAM" id="Phobius"/>
    </source>
</evidence>
<dbReference type="GO" id="GO:0005783">
    <property type="term" value="C:endoplasmic reticulum"/>
    <property type="evidence" value="ECO:0007669"/>
    <property type="project" value="TreeGrafter"/>
</dbReference>